<name>A0A7J7YDX5_MYOMY</name>
<evidence type="ECO:0000256" key="1">
    <source>
        <dbReference type="SAM" id="MobiDB-lite"/>
    </source>
</evidence>
<dbReference type="EMBL" id="JABWUV010000004">
    <property type="protein sequence ID" value="KAF6360143.1"/>
    <property type="molecule type" value="Genomic_DNA"/>
</dbReference>
<reference evidence="2 3" key="1">
    <citation type="journal article" date="2020" name="Nature">
        <title>Six reference-quality genomes reveal evolution of bat adaptations.</title>
        <authorList>
            <person name="Jebb D."/>
            <person name="Huang Z."/>
            <person name="Pippel M."/>
            <person name="Hughes G.M."/>
            <person name="Lavrichenko K."/>
            <person name="Devanna P."/>
            <person name="Winkler S."/>
            <person name="Jermiin L.S."/>
            <person name="Skirmuntt E.C."/>
            <person name="Katzourakis A."/>
            <person name="Burkitt-Gray L."/>
            <person name="Ray D.A."/>
            <person name="Sullivan K.A.M."/>
            <person name="Roscito J.G."/>
            <person name="Kirilenko B.M."/>
            <person name="Davalos L.M."/>
            <person name="Corthals A.P."/>
            <person name="Power M.L."/>
            <person name="Jones G."/>
            <person name="Ransome R.D."/>
            <person name="Dechmann D.K.N."/>
            <person name="Locatelli A.G."/>
            <person name="Puechmaille S.J."/>
            <person name="Fedrigo O."/>
            <person name="Jarvis E.D."/>
            <person name="Hiller M."/>
            <person name="Vernes S.C."/>
            <person name="Myers E.W."/>
            <person name="Teeling E.C."/>
        </authorList>
    </citation>
    <scope>NUCLEOTIDE SEQUENCE [LARGE SCALE GENOMIC DNA]</scope>
    <source>
        <strain evidence="2">MMyoMyo1</strain>
        <tissue evidence="2">Flight muscle</tissue>
    </source>
</reference>
<evidence type="ECO:0000313" key="3">
    <source>
        <dbReference type="Proteomes" id="UP000527355"/>
    </source>
</evidence>
<dbReference type="Proteomes" id="UP000527355">
    <property type="component" value="Unassembled WGS sequence"/>
</dbReference>
<sequence>MMVPEDGTTASSPHAVCPTSIPGPGASRRHAWDAGTDLLLPPSETPASQAPERPRGASWAWPWTLPASLTGVSPRVQRDPAGDGENCKQHVDCCPCCCGTGTRRWQAGDLNPEALDVPLRGLLQGSHIFLFYL</sequence>
<comment type="caution">
    <text evidence="2">The sequence shown here is derived from an EMBL/GenBank/DDBJ whole genome shotgun (WGS) entry which is preliminary data.</text>
</comment>
<protein>
    <submittedName>
        <fullName evidence="2">Uncharacterized protein</fullName>
    </submittedName>
</protein>
<organism evidence="2 3">
    <name type="scientific">Myotis myotis</name>
    <name type="common">Greater mouse-eared bat</name>
    <name type="synonym">Vespertilio myotis</name>
    <dbReference type="NCBI Taxonomy" id="51298"/>
    <lineage>
        <taxon>Eukaryota</taxon>
        <taxon>Metazoa</taxon>
        <taxon>Chordata</taxon>
        <taxon>Craniata</taxon>
        <taxon>Vertebrata</taxon>
        <taxon>Euteleostomi</taxon>
        <taxon>Mammalia</taxon>
        <taxon>Eutheria</taxon>
        <taxon>Laurasiatheria</taxon>
        <taxon>Chiroptera</taxon>
        <taxon>Yangochiroptera</taxon>
        <taxon>Vespertilionidae</taxon>
        <taxon>Myotis</taxon>
    </lineage>
</organism>
<proteinExistence type="predicted"/>
<feature type="region of interest" description="Disordered" evidence="1">
    <location>
        <begin position="1"/>
        <end position="57"/>
    </location>
</feature>
<dbReference type="AlphaFoldDB" id="A0A7J7YDX5"/>
<gene>
    <name evidence="2" type="ORF">mMyoMyo1_011101</name>
</gene>
<accession>A0A7J7YDX5</accession>
<keyword evidence="3" id="KW-1185">Reference proteome</keyword>
<evidence type="ECO:0000313" key="2">
    <source>
        <dbReference type="EMBL" id="KAF6360143.1"/>
    </source>
</evidence>